<comment type="caution">
    <text evidence="3">The sequence shown here is derived from an EMBL/GenBank/DDBJ whole genome shotgun (WGS) entry which is preliminary data.</text>
</comment>
<organism evidence="3 4">
    <name type="scientific">Sporothrix epigloea</name>
    <dbReference type="NCBI Taxonomy" id="1892477"/>
    <lineage>
        <taxon>Eukaryota</taxon>
        <taxon>Fungi</taxon>
        <taxon>Dikarya</taxon>
        <taxon>Ascomycota</taxon>
        <taxon>Pezizomycotina</taxon>
        <taxon>Sordariomycetes</taxon>
        <taxon>Sordariomycetidae</taxon>
        <taxon>Ophiostomatales</taxon>
        <taxon>Ophiostomataceae</taxon>
        <taxon>Sporothrix</taxon>
    </lineage>
</organism>
<dbReference type="InterPro" id="IPR038872">
    <property type="entry name" value="Put_GTT3"/>
</dbReference>
<dbReference type="PANTHER" id="PTHR41807:SF1">
    <property type="entry name" value="GLUTATHIONE TRANSFERASE 3"/>
    <property type="match status" value="1"/>
</dbReference>
<keyword evidence="2" id="KW-0812">Transmembrane</keyword>
<dbReference type="EMBL" id="CAWUON010000076">
    <property type="protein sequence ID" value="CAK7271689.1"/>
    <property type="molecule type" value="Genomic_DNA"/>
</dbReference>
<feature type="transmembrane region" description="Helical" evidence="2">
    <location>
        <begin position="580"/>
        <end position="599"/>
    </location>
</feature>
<dbReference type="Proteomes" id="UP001642502">
    <property type="component" value="Unassembled WGS sequence"/>
</dbReference>
<keyword evidence="2" id="KW-1133">Transmembrane helix</keyword>
<protein>
    <submittedName>
        <fullName evidence="3">Uncharacterized protein</fullName>
    </submittedName>
</protein>
<dbReference type="PANTHER" id="PTHR41807">
    <property type="entry name" value="GLUTATHIONE TRANSFERASE 3"/>
    <property type="match status" value="1"/>
</dbReference>
<accession>A0ABP0DTS6</accession>
<feature type="transmembrane region" description="Helical" evidence="2">
    <location>
        <begin position="539"/>
        <end position="559"/>
    </location>
</feature>
<reference evidence="3 4" key="1">
    <citation type="submission" date="2024-01" db="EMBL/GenBank/DDBJ databases">
        <authorList>
            <person name="Allen C."/>
            <person name="Tagirdzhanova G."/>
        </authorList>
    </citation>
    <scope>NUCLEOTIDE SEQUENCE [LARGE SCALE GENOMIC DNA]</scope>
    <source>
        <strain evidence="3 4">CBS 119000</strain>
    </source>
</reference>
<evidence type="ECO:0000313" key="3">
    <source>
        <dbReference type="EMBL" id="CAK7271689.1"/>
    </source>
</evidence>
<feature type="region of interest" description="Disordered" evidence="1">
    <location>
        <begin position="371"/>
        <end position="392"/>
    </location>
</feature>
<keyword evidence="2" id="KW-0472">Membrane</keyword>
<evidence type="ECO:0000256" key="1">
    <source>
        <dbReference type="SAM" id="MobiDB-lite"/>
    </source>
</evidence>
<sequence length="647" mass="70117">MKRSHCDDGTEHNGVNLDDDLAELSGTAVPDWVVAQIGDRFSTLDILAIVDRLKSDIDEGRLHQIPDIEILPNIMTDNNITELPFASFTKKTGGRRRSTIVAGILTADEHHRSLSASSSVIRHELSPISRRTSQTNSFMSPSDRTFSEDYPYLPAEKRQRIGSDGISPGQHHQHRHHRHHYDMNDTLDAYKSPVAPLPTFSGALKPAQSSCSAGSRESHVIENSSGNYSGGYGHNIGHVIGPGASVICGRQSGIYGDNTEYFYGDNSNLSPGSTALDFQASRGHERHCSACSVVQTDFDRGILPAPNPQRFGTPPIVRQMDPAEQGEPPSVSSLKKTELESALDEYLTEYASELSSDPRLTPYFNIRFKSSGSPVKRETSTSTSEVKVVKRRQTKAAPDDIVPAVSALEPVPAATSSALIGTPSRLSLAASRLSLPASPADVALAVDRSAVAVRERVVSIYADSGFTEVTQATRESLSTVYAIVLLVSAFEWFNLRFEVLPARYAFSIPAIKLLGTGPYPVSLPDVFLLLTTSFWTPVFLYFLISIAIPSFVGYFFNLSAASASHHTGRGRSRPFSNAEYAVDPLTFSVAKAVLIYVIQAQGVTLGGWIDQLAVARINSALYGSWQGAITGAAITGLVSLYDAVLRK</sequence>
<evidence type="ECO:0000313" key="4">
    <source>
        <dbReference type="Proteomes" id="UP001642502"/>
    </source>
</evidence>
<name>A0ABP0DTS6_9PEZI</name>
<feature type="transmembrane region" description="Helical" evidence="2">
    <location>
        <begin position="619"/>
        <end position="641"/>
    </location>
</feature>
<evidence type="ECO:0000256" key="2">
    <source>
        <dbReference type="SAM" id="Phobius"/>
    </source>
</evidence>
<keyword evidence="4" id="KW-1185">Reference proteome</keyword>
<proteinExistence type="predicted"/>
<gene>
    <name evidence="3" type="ORF">SEPCBS119000_004734</name>
</gene>